<dbReference type="InterPro" id="IPR000884">
    <property type="entry name" value="TSP1_rpt"/>
</dbReference>
<dbReference type="SUPFAM" id="SSF82895">
    <property type="entry name" value="TSP-1 type 1 repeat"/>
    <property type="match status" value="4"/>
</dbReference>
<dbReference type="PROSITE" id="PS50092">
    <property type="entry name" value="TSP1"/>
    <property type="match status" value="4"/>
</dbReference>
<evidence type="ECO:0000256" key="5">
    <source>
        <dbReference type="ARBA" id="ARBA00022737"/>
    </source>
</evidence>
<dbReference type="GeneTree" id="ENSGT00940000154614"/>
<evidence type="ECO:0000256" key="3">
    <source>
        <dbReference type="ARBA" id="ARBA00022536"/>
    </source>
</evidence>
<keyword evidence="8" id="KW-0325">Glycoprotein</keyword>
<dbReference type="Ensembl" id="ENSAPET00000007754.1">
    <property type="protein sequence ID" value="ENSAPEP00000007537.1"/>
    <property type="gene ID" value="ENSAPEG00000005408.1"/>
</dbReference>
<dbReference type="FunFam" id="2.20.100.10:FF:000007">
    <property type="entry name" value="Thrombospondin 1"/>
    <property type="match status" value="2"/>
</dbReference>
<protein>
    <submittedName>
        <fullName evidence="9">Uncharacterized protein</fullName>
    </submittedName>
</protein>
<dbReference type="SMART" id="SM00209">
    <property type="entry name" value="TSP1"/>
    <property type="match status" value="4"/>
</dbReference>
<reference evidence="9" key="3">
    <citation type="submission" date="2025-09" db="UniProtKB">
        <authorList>
            <consortium name="Ensembl"/>
        </authorList>
    </citation>
    <scope>IDENTIFICATION</scope>
</reference>
<dbReference type="Gene3D" id="2.20.100.10">
    <property type="entry name" value="Thrombospondin type-1 (TSP1) repeat"/>
    <property type="match status" value="4"/>
</dbReference>
<keyword evidence="5" id="KW-0677">Repeat</keyword>
<organism evidence="9 10">
    <name type="scientific">Amphiprion percula</name>
    <name type="common">Orange clownfish</name>
    <name type="synonym">Lutjanus percula</name>
    <dbReference type="NCBI Taxonomy" id="161767"/>
    <lineage>
        <taxon>Eukaryota</taxon>
        <taxon>Metazoa</taxon>
        <taxon>Chordata</taxon>
        <taxon>Craniata</taxon>
        <taxon>Vertebrata</taxon>
        <taxon>Euteleostomi</taxon>
        <taxon>Actinopterygii</taxon>
        <taxon>Neopterygii</taxon>
        <taxon>Teleostei</taxon>
        <taxon>Neoteleostei</taxon>
        <taxon>Acanthomorphata</taxon>
        <taxon>Ovalentaria</taxon>
        <taxon>Pomacentridae</taxon>
        <taxon>Amphiprion</taxon>
    </lineage>
</organism>
<proteinExistence type="predicted"/>
<dbReference type="PANTHER" id="PTHR22906:SF43">
    <property type="entry name" value="PROPERDIN"/>
    <property type="match status" value="1"/>
</dbReference>
<dbReference type="InterPro" id="IPR052065">
    <property type="entry name" value="Compl_asym_regulator"/>
</dbReference>
<evidence type="ECO:0000256" key="8">
    <source>
        <dbReference type="ARBA" id="ARBA00023180"/>
    </source>
</evidence>
<dbReference type="Proteomes" id="UP000265080">
    <property type="component" value="Chromosome 2"/>
</dbReference>
<dbReference type="FunFam" id="2.20.100.10:FF:000002">
    <property type="entry name" value="Unc-5 netrin receptor C"/>
    <property type="match status" value="1"/>
</dbReference>
<evidence type="ECO:0000313" key="10">
    <source>
        <dbReference type="Proteomes" id="UP000265080"/>
    </source>
</evidence>
<dbReference type="PANTHER" id="PTHR22906">
    <property type="entry name" value="PROPERDIN"/>
    <property type="match status" value="1"/>
</dbReference>
<evidence type="ECO:0000256" key="2">
    <source>
        <dbReference type="ARBA" id="ARBA00022525"/>
    </source>
</evidence>
<comment type="subcellular location">
    <subcellularLocation>
        <location evidence="1">Secreted</location>
        <location evidence="1">Extracellular space</location>
    </subcellularLocation>
</comment>
<keyword evidence="2" id="KW-0964">Secreted</keyword>
<dbReference type="Pfam" id="PF00090">
    <property type="entry name" value="TSP_1"/>
    <property type="match status" value="4"/>
</dbReference>
<sequence length="364" mass="39783">MQTPCRQIPGRDANWGSSSCEVTVLTTEQLCSPGYFMYRLIILLVIKSNSTSFVMTYVKVKLAPVFHGSSVVHFLAGNWGSWLPWSPCSETCGKGMQSRIRLCNNPPPAFDGPQCEGTDTQTQVGCKMDGKWLSWVSWGACSVSCGGGTRQRTRLCASPTPQHGGRQCEGNDVHIDFCNSDPCPSELFLLFIFYSVLLLLYHKYPAYLIPCLYIHFFSSNLFFYHFISVNGNWGPWSSWGSCSKTCNGGQMRRYRTCDNPRPASGGRACAGADTQIQRCSTVNCPVDGNWASWQPWGECSASCGGGERTRVQLCNSPSPSNGGRPCPGDSTQLSRCNTQACPGKACHKSAVSVCGSLYTCGIYT</sequence>
<name>A0A3P8S603_AMPPE</name>
<evidence type="ECO:0000256" key="6">
    <source>
        <dbReference type="ARBA" id="ARBA00022837"/>
    </source>
</evidence>
<keyword evidence="6" id="KW-0106">Calcium</keyword>
<evidence type="ECO:0000256" key="7">
    <source>
        <dbReference type="ARBA" id="ARBA00023157"/>
    </source>
</evidence>
<keyword evidence="3" id="KW-0245">EGF-like domain</keyword>
<keyword evidence="7" id="KW-1015">Disulfide bond</keyword>
<evidence type="ECO:0000256" key="1">
    <source>
        <dbReference type="ARBA" id="ARBA00004239"/>
    </source>
</evidence>
<keyword evidence="10" id="KW-1185">Reference proteome</keyword>
<evidence type="ECO:0000256" key="4">
    <source>
        <dbReference type="ARBA" id="ARBA00022729"/>
    </source>
</evidence>
<dbReference type="STRING" id="161767.ENSAPEP00000007537"/>
<accession>A0A3P8S603</accession>
<dbReference type="FunFam" id="2.20.100.10:FF:000067">
    <property type="entry name" value="Hemicentin 1"/>
    <property type="match status" value="1"/>
</dbReference>
<dbReference type="GO" id="GO:0005576">
    <property type="term" value="C:extracellular region"/>
    <property type="evidence" value="ECO:0007669"/>
    <property type="project" value="UniProtKB-SubCell"/>
</dbReference>
<reference evidence="9 10" key="1">
    <citation type="submission" date="2018-03" db="EMBL/GenBank/DDBJ databases">
        <title>Finding Nemo's genes: A chromosome-scale reference assembly of the genome of the orange clownfish Amphiprion percula.</title>
        <authorList>
            <person name="Lehmann R."/>
        </authorList>
    </citation>
    <scope>NUCLEOTIDE SEQUENCE</scope>
</reference>
<dbReference type="InterPro" id="IPR036383">
    <property type="entry name" value="TSP1_rpt_sf"/>
</dbReference>
<dbReference type="PRINTS" id="PR01705">
    <property type="entry name" value="TSP1REPEAT"/>
</dbReference>
<dbReference type="OMA" id="AMESEQC"/>
<evidence type="ECO:0000313" key="9">
    <source>
        <dbReference type="Ensembl" id="ENSAPEP00000007537.1"/>
    </source>
</evidence>
<reference evidence="9" key="2">
    <citation type="submission" date="2025-08" db="UniProtKB">
        <authorList>
            <consortium name="Ensembl"/>
        </authorList>
    </citation>
    <scope>IDENTIFICATION</scope>
</reference>
<keyword evidence="4" id="KW-0732">Signal</keyword>
<dbReference type="AlphaFoldDB" id="A0A3P8S603"/>